<gene>
    <name evidence="1" type="ORF">D9K81_06420</name>
</gene>
<dbReference type="RefSeq" id="WP_120375316.1">
    <property type="nucleotide sequence ID" value="NZ_RCHC01000005.1"/>
</dbReference>
<organism evidence="1 2">
    <name type="scientific">Acinetobacter chengduensis</name>
    <dbReference type="NCBI Taxonomy" id="2420890"/>
    <lineage>
        <taxon>Bacteria</taxon>
        <taxon>Pseudomonadati</taxon>
        <taxon>Pseudomonadota</taxon>
        <taxon>Gammaproteobacteria</taxon>
        <taxon>Moraxellales</taxon>
        <taxon>Moraxellaceae</taxon>
        <taxon>Acinetobacter</taxon>
    </lineage>
</organism>
<evidence type="ECO:0000313" key="1">
    <source>
        <dbReference type="EMBL" id="RLL22823.1"/>
    </source>
</evidence>
<dbReference type="Proteomes" id="UP000280271">
    <property type="component" value="Unassembled WGS sequence"/>
</dbReference>
<dbReference type="EMBL" id="RCHC01000005">
    <property type="protein sequence ID" value="RLL22823.1"/>
    <property type="molecule type" value="Genomic_DNA"/>
</dbReference>
<protein>
    <submittedName>
        <fullName evidence="1">Uncharacterized protein</fullName>
    </submittedName>
</protein>
<sequence length="192" mass="22546">MSQDREKIAKEKLIEMLSDLFYIQEEVAGRWVIDDSPLRLDLLLRPNEKAKAMGFDVEAIGIEIKDPQSKESVKKLLNCVMQAYTYSFCEFDGVRPAFILIYPDVEKFFDYDWRNKYNSVFTEEPTKREKKLLRRLMQRANVGELIIEHRDSKKYVFKFHGGPYFSSTKGRSKIKGIGLNRFIGSQKIRSQE</sequence>
<reference evidence="1 2" key="1">
    <citation type="submission" date="2018-09" db="EMBL/GenBank/DDBJ databases">
        <title>The draft genome of Acinetobacter sp. strains.</title>
        <authorList>
            <person name="Qin J."/>
            <person name="Feng Y."/>
            <person name="Zong Z."/>
        </authorList>
    </citation>
    <scope>NUCLEOTIDE SEQUENCE [LARGE SCALE GENOMIC DNA]</scope>
    <source>
        <strain evidence="1 2">WCHAc060005</strain>
    </source>
</reference>
<evidence type="ECO:0000313" key="2">
    <source>
        <dbReference type="Proteomes" id="UP000280271"/>
    </source>
</evidence>
<name>A0ABX9TY69_9GAMM</name>
<comment type="caution">
    <text evidence="1">The sequence shown here is derived from an EMBL/GenBank/DDBJ whole genome shotgun (WGS) entry which is preliminary data.</text>
</comment>
<keyword evidence="2" id="KW-1185">Reference proteome</keyword>
<accession>A0ABX9TY69</accession>
<proteinExistence type="predicted"/>